<keyword evidence="2" id="KW-1185">Reference proteome</keyword>
<dbReference type="Proteomes" id="UP000464657">
    <property type="component" value="Chromosome"/>
</dbReference>
<protein>
    <submittedName>
        <fullName evidence="1">Uncharacterized protein</fullName>
    </submittedName>
</protein>
<evidence type="ECO:0000313" key="1">
    <source>
        <dbReference type="EMBL" id="QHI35574.1"/>
    </source>
</evidence>
<dbReference type="RefSeq" id="WP_160128309.1">
    <property type="nucleotide sequence ID" value="NZ_CP019288.1"/>
</dbReference>
<dbReference type="OrthoDB" id="5821096at2"/>
<evidence type="ECO:0000313" key="2">
    <source>
        <dbReference type="Proteomes" id="UP000464657"/>
    </source>
</evidence>
<gene>
    <name evidence="1" type="ORF">IMCC3317_09200</name>
</gene>
<name>A0A7L4ZI23_9FLAO</name>
<dbReference type="KEGG" id="kan:IMCC3317_09200"/>
<dbReference type="EMBL" id="CP019288">
    <property type="protein sequence ID" value="QHI35574.1"/>
    <property type="molecule type" value="Genomic_DNA"/>
</dbReference>
<proteinExistence type="predicted"/>
<accession>A0A7L4ZI23</accession>
<dbReference type="AlphaFoldDB" id="A0A7L4ZI23"/>
<sequence>MNKTIIAIYGTSGKGKSDTIKRTAQLLIDQNPNAKVHIQHDFTNDILLTIQIGTIRIGFESQGDPKSRIFKYNTLGQLADEKLNPKLGNCDIIICASRTRDTTVWKVDEIADEYDFHTVWISSFVSPNLNHQVLNNLAANNIINIINQLINEQL</sequence>
<reference evidence="1 2" key="1">
    <citation type="journal article" date="2013" name="Int. J. Syst. Evol. Microbiol.">
        <title>Kordia antarctica sp. nov., isolated from Antarctic seawater.</title>
        <authorList>
            <person name="Baek K."/>
            <person name="Choi A."/>
            <person name="Kang I."/>
            <person name="Lee K."/>
            <person name="Cho J.C."/>
        </authorList>
    </citation>
    <scope>NUCLEOTIDE SEQUENCE [LARGE SCALE GENOMIC DNA]</scope>
    <source>
        <strain evidence="1 2">IMCC3317</strain>
    </source>
</reference>
<organism evidence="1 2">
    <name type="scientific">Kordia antarctica</name>
    <dbReference type="NCBI Taxonomy" id="1218801"/>
    <lineage>
        <taxon>Bacteria</taxon>
        <taxon>Pseudomonadati</taxon>
        <taxon>Bacteroidota</taxon>
        <taxon>Flavobacteriia</taxon>
        <taxon>Flavobacteriales</taxon>
        <taxon>Flavobacteriaceae</taxon>
        <taxon>Kordia</taxon>
    </lineage>
</organism>